<sequence length="83" mass="9694">MELPSFAFGCSPDDQQVKHYIIKHIEVFIYTFHSEKQTNISVLWIMLQLDCLSFMLSYIAFQLESDSLVRNKTKQSNVSLCFP</sequence>
<accession>A0A1J1I1G0</accession>
<gene>
    <name evidence="1" type="ORF">CLUMA_CG005769</name>
</gene>
<organism evidence="1 2">
    <name type="scientific">Clunio marinus</name>
    <dbReference type="NCBI Taxonomy" id="568069"/>
    <lineage>
        <taxon>Eukaryota</taxon>
        <taxon>Metazoa</taxon>
        <taxon>Ecdysozoa</taxon>
        <taxon>Arthropoda</taxon>
        <taxon>Hexapoda</taxon>
        <taxon>Insecta</taxon>
        <taxon>Pterygota</taxon>
        <taxon>Neoptera</taxon>
        <taxon>Endopterygota</taxon>
        <taxon>Diptera</taxon>
        <taxon>Nematocera</taxon>
        <taxon>Chironomoidea</taxon>
        <taxon>Chironomidae</taxon>
        <taxon>Clunio</taxon>
    </lineage>
</organism>
<name>A0A1J1I1G0_9DIPT</name>
<dbReference type="EMBL" id="CVRI01000024">
    <property type="protein sequence ID" value="CRK92209.1"/>
    <property type="molecule type" value="Genomic_DNA"/>
</dbReference>
<reference evidence="1 2" key="1">
    <citation type="submission" date="2015-04" db="EMBL/GenBank/DDBJ databases">
        <authorList>
            <person name="Syromyatnikov M.Y."/>
            <person name="Popov V.N."/>
        </authorList>
    </citation>
    <scope>NUCLEOTIDE SEQUENCE [LARGE SCALE GENOMIC DNA]</scope>
</reference>
<proteinExistence type="predicted"/>
<evidence type="ECO:0000313" key="2">
    <source>
        <dbReference type="Proteomes" id="UP000183832"/>
    </source>
</evidence>
<keyword evidence="2" id="KW-1185">Reference proteome</keyword>
<dbReference type="Proteomes" id="UP000183832">
    <property type="component" value="Unassembled WGS sequence"/>
</dbReference>
<evidence type="ECO:0000313" key="1">
    <source>
        <dbReference type="EMBL" id="CRK92209.1"/>
    </source>
</evidence>
<protein>
    <submittedName>
        <fullName evidence="1">CLUMA_CG005769, isoform A</fullName>
    </submittedName>
</protein>
<dbReference type="AlphaFoldDB" id="A0A1J1I1G0"/>